<feature type="active site" description="Nucleophile" evidence="1">
    <location>
        <position position="38"/>
    </location>
</feature>
<reference evidence="5 6" key="1">
    <citation type="submission" date="2020-03" db="EMBL/GenBank/DDBJ databases">
        <title>Sequencing the genomes of 1000 actinobacteria strains.</title>
        <authorList>
            <person name="Klenk H.-P."/>
        </authorList>
    </citation>
    <scope>NUCLEOTIDE SEQUENCE [LARGE SCALE GENOMIC DNA]</scope>
    <source>
        <strain evidence="5 6">DSM 45685</strain>
    </source>
</reference>
<evidence type="ECO:0000256" key="2">
    <source>
        <dbReference type="PIRSR" id="PIRSR637460-2"/>
    </source>
</evidence>
<proteinExistence type="predicted"/>
<feature type="domain" description="SGNH hydrolase-type esterase" evidence="4">
    <location>
        <begin position="34"/>
        <end position="272"/>
    </location>
</feature>
<dbReference type="InterPro" id="IPR036514">
    <property type="entry name" value="SGNH_hydro_sf"/>
</dbReference>
<dbReference type="PANTHER" id="PTHR37981:SF1">
    <property type="entry name" value="SGNH HYDROLASE-TYPE ESTERASE DOMAIN-CONTAINING PROTEIN"/>
    <property type="match status" value="1"/>
</dbReference>
<evidence type="ECO:0000256" key="1">
    <source>
        <dbReference type="PIRSR" id="PIRSR637460-1"/>
    </source>
</evidence>
<protein>
    <submittedName>
        <fullName evidence="5">Lysophospholipase L1-like esterase</fullName>
    </submittedName>
</protein>
<feature type="active site" evidence="1">
    <location>
        <position position="265"/>
    </location>
</feature>
<dbReference type="Proteomes" id="UP000545493">
    <property type="component" value="Unassembled WGS sequence"/>
</dbReference>
<feature type="region of interest" description="Disordered" evidence="3">
    <location>
        <begin position="36"/>
        <end position="60"/>
    </location>
</feature>
<dbReference type="PANTHER" id="PTHR37981">
    <property type="entry name" value="LIPASE 2"/>
    <property type="match status" value="1"/>
</dbReference>
<dbReference type="RefSeq" id="WP_167175018.1">
    <property type="nucleotide sequence ID" value="NZ_JAAOYM010000001.1"/>
</dbReference>
<dbReference type="CDD" id="cd01823">
    <property type="entry name" value="SEST_like"/>
    <property type="match status" value="1"/>
</dbReference>
<feature type="disulfide bond" evidence="2">
    <location>
        <begin position="131"/>
        <end position="140"/>
    </location>
</feature>
<evidence type="ECO:0000313" key="6">
    <source>
        <dbReference type="Proteomes" id="UP000545493"/>
    </source>
</evidence>
<feature type="region of interest" description="Disordered" evidence="3">
    <location>
        <begin position="247"/>
        <end position="275"/>
    </location>
</feature>
<accession>A0A7X5UU96</accession>
<evidence type="ECO:0000313" key="5">
    <source>
        <dbReference type="EMBL" id="NIJ14255.1"/>
    </source>
</evidence>
<keyword evidence="2" id="KW-1015">Disulfide bond</keyword>
<dbReference type="EMBL" id="JAAOYM010000001">
    <property type="protein sequence ID" value="NIJ14255.1"/>
    <property type="molecule type" value="Genomic_DNA"/>
</dbReference>
<evidence type="ECO:0000256" key="3">
    <source>
        <dbReference type="SAM" id="MobiDB-lite"/>
    </source>
</evidence>
<dbReference type="AlphaFoldDB" id="A0A7X5UU96"/>
<dbReference type="InterPro" id="IPR037460">
    <property type="entry name" value="SEST-like"/>
</dbReference>
<keyword evidence="6" id="KW-1185">Reference proteome</keyword>
<dbReference type="GO" id="GO:0019433">
    <property type="term" value="P:triglyceride catabolic process"/>
    <property type="evidence" value="ECO:0007669"/>
    <property type="project" value="TreeGrafter"/>
</dbReference>
<sequence>MGRKGLGIAVAVLMLVTACGQQPDSQQRPQHYVALGDSYTSAPGTGESVGSPPGCDRSRNNYPRLVAAELSAERFTDASCSGATTRDITRPQQTPDGTNPPQLNAVRPETTLVTIGIGGNDVGLVALAGECAANQGTRSCQRRLAEGGIDELAARIESAGEAVGQVLARINAKAPDARVVVVGYPTILPADPAVCPPELPYADEDIAYLRRGLQRLNTVLAEQARQHGAEFADTAKASVGHGMCAPPDSRWVEGPRSTTGAAPLHPNARGERSMASAVVRELS</sequence>
<name>A0A7X5UU96_9PSEU</name>
<feature type="disulfide bond" evidence="2">
    <location>
        <begin position="55"/>
        <end position="80"/>
    </location>
</feature>
<dbReference type="SUPFAM" id="SSF52266">
    <property type="entry name" value="SGNH hydrolase"/>
    <property type="match status" value="1"/>
</dbReference>
<dbReference type="InterPro" id="IPR013830">
    <property type="entry name" value="SGNH_hydro"/>
</dbReference>
<dbReference type="Pfam" id="PF13472">
    <property type="entry name" value="Lipase_GDSL_2"/>
    <property type="match status" value="1"/>
</dbReference>
<gene>
    <name evidence="5" type="ORF">FHU38_004599</name>
</gene>
<dbReference type="PROSITE" id="PS51257">
    <property type="entry name" value="PROKAR_LIPOPROTEIN"/>
    <property type="match status" value="1"/>
</dbReference>
<comment type="caution">
    <text evidence="5">The sequence shown here is derived from an EMBL/GenBank/DDBJ whole genome shotgun (WGS) entry which is preliminary data.</text>
</comment>
<organism evidence="5 6">
    <name type="scientific">Saccharomonospora amisosensis</name>
    <dbReference type="NCBI Taxonomy" id="1128677"/>
    <lineage>
        <taxon>Bacteria</taxon>
        <taxon>Bacillati</taxon>
        <taxon>Actinomycetota</taxon>
        <taxon>Actinomycetes</taxon>
        <taxon>Pseudonocardiales</taxon>
        <taxon>Pseudonocardiaceae</taxon>
        <taxon>Saccharomonospora</taxon>
    </lineage>
</organism>
<feature type="compositionally biased region" description="Polar residues" evidence="3">
    <location>
        <begin position="78"/>
        <end position="102"/>
    </location>
</feature>
<dbReference type="GO" id="GO:0004806">
    <property type="term" value="F:triacylglycerol lipase activity"/>
    <property type="evidence" value="ECO:0007669"/>
    <property type="project" value="TreeGrafter"/>
</dbReference>
<dbReference type="Gene3D" id="3.40.50.1110">
    <property type="entry name" value="SGNH hydrolase"/>
    <property type="match status" value="1"/>
</dbReference>
<feature type="region of interest" description="Disordered" evidence="3">
    <location>
        <begin position="77"/>
        <end position="104"/>
    </location>
</feature>
<evidence type="ECO:0000259" key="4">
    <source>
        <dbReference type="Pfam" id="PF13472"/>
    </source>
</evidence>